<dbReference type="EMBL" id="JACSQA010000026">
    <property type="protein sequence ID" value="MBD8027878.1"/>
    <property type="molecule type" value="Genomic_DNA"/>
</dbReference>
<dbReference type="InterPro" id="IPR042070">
    <property type="entry name" value="PucR_C-HTH_sf"/>
</dbReference>
<organism evidence="4 5">
    <name type="scientific">Ureibacillus galli</name>
    <dbReference type="NCBI Taxonomy" id="2762222"/>
    <lineage>
        <taxon>Bacteria</taxon>
        <taxon>Bacillati</taxon>
        <taxon>Bacillota</taxon>
        <taxon>Bacilli</taxon>
        <taxon>Bacillales</taxon>
        <taxon>Caryophanaceae</taxon>
        <taxon>Ureibacillus</taxon>
    </lineage>
</organism>
<keyword evidence="5" id="KW-1185">Reference proteome</keyword>
<feature type="domain" description="CdaR GGDEF-like" evidence="3">
    <location>
        <begin position="93"/>
        <end position="212"/>
    </location>
</feature>
<evidence type="ECO:0000256" key="1">
    <source>
        <dbReference type="ARBA" id="ARBA00006754"/>
    </source>
</evidence>
<dbReference type="InterPro" id="IPR025736">
    <property type="entry name" value="PucR_C-HTH_dom"/>
</dbReference>
<evidence type="ECO:0000259" key="2">
    <source>
        <dbReference type="Pfam" id="PF13556"/>
    </source>
</evidence>
<dbReference type="Pfam" id="PF17853">
    <property type="entry name" value="GGDEF_2"/>
    <property type="match status" value="1"/>
</dbReference>
<name>A0ABR8XF81_9BACL</name>
<feature type="domain" description="PucR C-terminal helix-turn-helix" evidence="2">
    <location>
        <begin position="261"/>
        <end position="318"/>
    </location>
</feature>
<evidence type="ECO:0000259" key="3">
    <source>
        <dbReference type="Pfam" id="PF17853"/>
    </source>
</evidence>
<comment type="similarity">
    <text evidence="1">Belongs to the CdaR family.</text>
</comment>
<dbReference type="Pfam" id="PF13556">
    <property type="entry name" value="HTH_30"/>
    <property type="match status" value="1"/>
</dbReference>
<accession>A0ABR8XF81</accession>
<dbReference type="InterPro" id="IPR041522">
    <property type="entry name" value="CdaR_GGDEF"/>
</dbReference>
<dbReference type="RefSeq" id="WP_191708298.1">
    <property type="nucleotide sequence ID" value="NZ_JACSQA010000026.1"/>
</dbReference>
<gene>
    <name evidence="4" type="ORF">H9636_14595</name>
</gene>
<evidence type="ECO:0000313" key="4">
    <source>
        <dbReference type="EMBL" id="MBD8027878.1"/>
    </source>
</evidence>
<dbReference type="Proteomes" id="UP000640930">
    <property type="component" value="Unassembled WGS sequence"/>
</dbReference>
<dbReference type="PANTHER" id="PTHR33744">
    <property type="entry name" value="CARBOHYDRATE DIACID REGULATOR"/>
    <property type="match status" value="1"/>
</dbReference>
<dbReference type="Gene3D" id="1.10.10.2840">
    <property type="entry name" value="PucR C-terminal helix-turn-helix domain"/>
    <property type="match status" value="1"/>
</dbReference>
<comment type="caution">
    <text evidence="4">The sequence shown here is derived from an EMBL/GenBank/DDBJ whole genome shotgun (WGS) entry which is preliminary data.</text>
</comment>
<protein>
    <submittedName>
        <fullName evidence="4">Helix-turn-helix domain-containing protein</fullName>
    </submittedName>
</protein>
<evidence type="ECO:0000313" key="5">
    <source>
        <dbReference type="Proteomes" id="UP000640930"/>
    </source>
</evidence>
<dbReference type="InterPro" id="IPR051448">
    <property type="entry name" value="CdaR-like_regulators"/>
</dbReference>
<sequence length="326" mass="37954">MLLETLIGSKVVHRETNLYHEDSNYYPIVRSHEILGVLELERPFETFSEFEQLIIEHACSAIALELTKNSALLEQEFHFRQEIFNQLLHDLTNSDLKRILTYLQWNEVSDIQCIIIEGSANPLWDRNKLTDKQWLVLSFENMLKSICTNSFIVANAFQLIVVLPDLKGDQLSQIINEIEMIVGKEKQVLIGIGRKTSIQQIAISYHEAIQSINYAKTTKQSHIVEYAKLGMERLFHDLEPQRIEIFIQDKIGKLLKTDFLLVDTLLCFINQNKNHKETAKALHIHGNTLYYRLRKIEDILQIDLNDEKEWVDLVIAVQLYVASHKK</sequence>
<proteinExistence type="inferred from homology"/>
<reference evidence="4 5" key="1">
    <citation type="submission" date="2020-08" db="EMBL/GenBank/DDBJ databases">
        <title>A Genomic Blueprint of the Chicken Gut Microbiome.</title>
        <authorList>
            <person name="Gilroy R."/>
            <person name="Ravi A."/>
            <person name="Getino M."/>
            <person name="Pursley I."/>
            <person name="Horton D.L."/>
            <person name="Alikhan N.-F."/>
            <person name="Baker D."/>
            <person name="Gharbi K."/>
            <person name="Hall N."/>
            <person name="Watson M."/>
            <person name="Adriaenssens E.M."/>
            <person name="Foster-Nyarko E."/>
            <person name="Jarju S."/>
            <person name="Secka A."/>
            <person name="Antonio M."/>
            <person name="Oren A."/>
            <person name="Chaudhuri R."/>
            <person name="La Ragione R.M."/>
            <person name="Hildebrand F."/>
            <person name="Pallen M.J."/>
        </authorList>
    </citation>
    <scope>NUCLEOTIDE SEQUENCE [LARGE SCALE GENOMIC DNA]</scope>
    <source>
        <strain evidence="4 5">Re31</strain>
    </source>
</reference>